<dbReference type="PROSITE" id="PS50883">
    <property type="entry name" value="EAL"/>
    <property type="match status" value="1"/>
</dbReference>
<dbReference type="Pfam" id="PF00072">
    <property type="entry name" value="Response_reg"/>
    <property type="match status" value="1"/>
</dbReference>
<reference evidence="7 8" key="1">
    <citation type="submission" date="2020-05" db="EMBL/GenBank/DDBJ databases">
        <authorList>
            <person name="Ruan W."/>
            <person name="Jeon C.O."/>
            <person name="Chun B.H."/>
        </authorList>
    </citation>
    <scope>NUCLEOTIDE SEQUENCE [LARGE SCALE GENOMIC DNA]</scope>
    <source>
        <strain evidence="7 8">TBZ9</strain>
    </source>
</reference>
<dbReference type="FunFam" id="3.20.20.450:FF:000001">
    <property type="entry name" value="Cyclic di-GMP phosphodiesterase yahA"/>
    <property type="match status" value="1"/>
</dbReference>
<dbReference type="EC" id="3.1.4.52" evidence="1"/>
<comment type="caution">
    <text evidence="7">The sequence shown here is derived from an EMBL/GenBank/DDBJ whole genome shotgun (WGS) entry which is preliminary data.</text>
</comment>
<gene>
    <name evidence="7" type="ORF">HLB35_04140</name>
</gene>
<dbReference type="GO" id="GO:0071111">
    <property type="term" value="F:cyclic-guanylate-specific phosphodiesterase activity"/>
    <property type="evidence" value="ECO:0007669"/>
    <property type="project" value="UniProtKB-EC"/>
</dbReference>
<dbReference type="InterPro" id="IPR029787">
    <property type="entry name" value="Nucleotide_cyclase"/>
</dbReference>
<keyword evidence="8" id="KW-1185">Reference proteome</keyword>
<dbReference type="InterPro" id="IPR001789">
    <property type="entry name" value="Sig_transdc_resp-reg_receiver"/>
</dbReference>
<organism evidence="7 8">
    <name type="scientific">Vreelandella azerica</name>
    <dbReference type="NCBI Taxonomy" id="2732867"/>
    <lineage>
        <taxon>Bacteria</taxon>
        <taxon>Pseudomonadati</taxon>
        <taxon>Pseudomonadota</taxon>
        <taxon>Gammaproteobacteria</taxon>
        <taxon>Oceanospirillales</taxon>
        <taxon>Halomonadaceae</taxon>
        <taxon>Vreelandella</taxon>
    </lineage>
</organism>
<dbReference type="InterPro" id="IPR050706">
    <property type="entry name" value="Cyclic-di-GMP_PDE-like"/>
</dbReference>
<evidence type="ECO:0000256" key="3">
    <source>
        <dbReference type="PROSITE-ProRule" id="PRU00169"/>
    </source>
</evidence>
<dbReference type="SUPFAM" id="SSF52172">
    <property type="entry name" value="CheY-like"/>
    <property type="match status" value="1"/>
</dbReference>
<dbReference type="RefSeq" id="WP_171701638.1">
    <property type="nucleotide sequence ID" value="NZ_JABFHI010000002.1"/>
</dbReference>
<dbReference type="CDD" id="cd01948">
    <property type="entry name" value="EAL"/>
    <property type="match status" value="1"/>
</dbReference>
<evidence type="ECO:0000256" key="1">
    <source>
        <dbReference type="ARBA" id="ARBA00012282"/>
    </source>
</evidence>
<dbReference type="PROSITE" id="PS50887">
    <property type="entry name" value="GGDEF"/>
    <property type="match status" value="1"/>
</dbReference>
<dbReference type="Gene3D" id="3.30.70.270">
    <property type="match status" value="1"/>
</dbReference>
<dbReference type="SUPFAM" id="SSF55073">
    <property type="entry name" value="Nucleotide cyclase"/>
    <property type="match status" value="1"/>
</dbReference>
<dbReference type="PROSITE" id="PS50110">
    <property type="entry name" value="RESPONSE_REGULATORY"/>
    <property type="match status" value="1"/>
</dbReference>
<dbReference type="InterPro" id="IPR043128">
    <property type="entry name" value="Rev_trsase/Diguanyl_cyclase"/>
</dbReference>
<keyword evidence="2" id="KW-0973">c-di-GMP</keyword>
<evidence type="ECO:0000313" key="8">
    <source>
        <dbReference type="Proteomes" id="UP000588806"/>
    </source>
</evidence>
<protein>
    <recommendedName>
        <fullName evidence="1">cyclic-guanylate-specific phosphodiesterase</fullName>
        <ecNumber evidence="1">3.1.4.52</ecNumber>
    </recommendedName>
</protein>
<dbReference type="SMART" id="SM00052">
    <property type="entry name" value="EAL"/>
    <property type="match status" value="1"/>
</dbReference>
<dbReference type="Pfam" id="PF00990">
    <property type="entry name" value="GGDEF"/>
    <property type="match status" value="1"/>
</dbReference>
<evidence type="ECO:0000313" key="7">
    <source>
        <dbReference type="EMBL" id="NOG31157.1"/>
    </source>
</evidence>
<evidence type="ECO:0000259" key="5">
    <source>
        <dbReference type="PROSITE" id="PS50883"/>
    </source>
</evidence>
<dbReference type="AlphaFoldDB" id="A0A7Y3TVR5"/>
<evidence type="ECO:0000259" key="6">
    <source>
        <dbReference type="PROSITE" id="PS50887"/>
    </source>
</evidence>
<dbReference type="InterPro" id="IPR011006">
    <property type="entry name" value="CheY-like_superfamily"/>
</dbReference>
<dbReference type="Pfam" id="PF00563">
    <property type="entry name" value="EAL"/>
    <property type="match status" value="1"/>
</dbReference>
<keyword evidence="3" id="KW-0597">Phosphoprotein</keyword>
<dbReference type="SMART" id="SM00448">
    <property type="entry name" value="REC"/>
    <property type="match status" value="1"/>
</dbReference>
<dbReference type="Proteomes" id="UP000588806">
    <property type="component" value="Unassembled WGS sequence"/>
</dbReference>
<dbReference type="NCBIfam" id="TIGR00254">
    <property type="entry name" value="GGDEF"/>
    <property type="match status" value="1"/>
</dbReference>
<name>A0A7Y3TVR5_9GAMM</name>
<dbReference type="InterPro" id="IPR001633">
    <property type="entry name" value="EAL_dom"/>
</dbReference>
<reference evidence="7 8" key="2">
    <citation type="submission" date="2020-06" db="EMBL/GenBank/DDBJ databases">
        <title>Halomonas songnenensis sp. nov., a moderately halophilic bacterium isolated from saline and alkaline soils.</title>
        <authorList>
            <person name="Jiang J."/>
            <person name="Pan Y."/>
        </authorList>
    </citation>
    <scope>NUCLEOTIDE SEQUENCE [LARGE SCALE GENOMIC DNA]</scope>
    <source>
        <strain evidence="7 8">TBZ9</strain>
    </source>
</reference>
<dbReference type="SUPFAM" id="SSF141868">
    <property type="entry name" value="EAL domain-like"/>
    <property type="match status" value="1"/>
</dbReference>
<dbReference type="Gene3D" id="3.20.20.450">
    <property type="entry name" value="EAL domain"/>
    <property type="match status" value="1"/>
</dbReference>
<dbReference type="PANTHER" id="PTHR33121:SF70">
    <property type="entry name" value="SIGNALING PROTEIN YKOW"/>
    <property type="match status" value="1"/>
</dbReference>
<dbReference type="Gene3D" id="3.40.50.2300">
    <property type="match status" value="1"/>
</dbReference>
<proteinExistence type="predicted"/>
<dbReference type="SMART" id="SM00267">
    <property type="entry name" value="GGDEF"/>
    <property type="match status" value="1"/>
</dbReference>
<feature type="domain" description="Response regulatory" evidence="4">
    <location>
        <begin position="6"/>
        <end position="125"/>
    </location>
</feature>
<dbReference type="Gene3D" id="3.30.450.20">
    <property type="entry name" value="PAS domain"/>
    <property type="match status" value="1"/>
</dbReference>
<evidence type="ECO:0000259" key="4">
    <source>
        <dbReference type="PROSITE" id="PS50110"/>
    </source>
</evidence>
<dbReference type="InterPro" id="IPR035919">
    <property type="entry name" value="EAL_sf"/>
</dbReference>
<feature type="domain" description="GGDEF" evidence="6">
    <location>
        <begin position="286"/>
        <end position="419"/>
    </location>
</feature>
<evidence type="ECO:0000256" key="2">
    <source>
        <dbReference type="ARBA" id="ARBA00022636"/>
    </source>
</evidence>
<dbReference type="CDD" id="cd01949">
    <property type="entry name" value="GGDEF"/>
    <property type="match status" value="1"/>
</dbReference>
<dbReference type="InterPro" id="IPR000160">
    <property type="entry name" value="GGDEF_dom"/>
</dbReference>
<dbReference type="GO" id="GO:0000160">
    <property type="term" value="P:phosphorelay signal transduction system"/>
    <property type="evidence" value="ECO:0007669"/>
    <property type="project" value="InterPro"/>
</dbReference>
<dbReference type="CDD" id="cd00156">
    <property type="entry name" value="REC"/>
    <property type="match status" value="1"/>
</dbReference>
<dbReference type="EMBL" id="JABFHI010000002">
    <property type="protein sequence ID" value="NOG31157.1"/>
    <property type="molecule type" value="Genomic_DNA"/>
</dbReference>
<sequence>MAPAQTLLVVDDDPTVRLLTSSGLKKRGYQVIQAADAEQALRLMQDNTPDLALVDVSMPGRNGFEFVQAVRNGEAGIANQERPLLMLTGSDDVTSIDQAFTSGATDFITKPINLPLLVERVKYALRGAEREKALREAQMEQASACKLARLGFWQLNFSNDALTWSEDAAEVLNCTALPESHQALLGLLNDTDALRLNTALEAAQEGREGLNLEVTLHLSHSERILRLQSDPKTQEGHLIGAFQDVTALRAFEDKALYLAEYDDLTDLPKRRLFLNLLDEQLADTKMIWSIGVIDISRLHRINDALGIEAGDQVLAMFAQRLKQSLGHEALMCRLEADTFAVAIPHANSQQMQAYHHNWMQPLARAHKVKGEEIFVDFTAGVSLHPQDGSNSDELLRTALLAQRFCRYHTANQRVMFYQDVEAFDDSNALSLENDLRKALGNQEFFLVYQPQQQLSNGQFIGVEALLRWRHPMRGVVSPGEFIPLLEESGLIIDVGDWVAGEACRQLAQWQTEGIEVAMAINISARQFEQAGLAKRLAQHVAEYGVKPQQLELEITESTAMSNPEATLATLYELKKLGFKLAIDDFGTGHSSYEYLLRFPLDTLKIDRSFIIDVAEARQNRAIVRSLTALCQGLGLKTVAEGVETQRQRDYLDALDVDDVQGFLLARPMEPQACLTFLRKQAKSAVVN</sequence>
<accession>A0A7Y3TVR5</accession>
<feature type="domain" description="EAL" evidence="5">
    <location>
        <begin position="428"/>
        <end position="681"/>
    </location>
</feature>
<feature type="modified residue" description="4-aspartylphosphate" evidence="3">
    <location>
        <position position="55"/>
    </location>
</feature>
<dbReference type="PANTHER" id="PTHR33121">
    <property type="entry name" value="CYCLIC DI-GMP PHOSPHODIESTERASE PDEF"/>
    <property type="match status" value="1"/>
</dbReference>